<evidence type="ECO:0000313" key="5">
    <source>
        <dbReference type="EMBL" id="CAD7653781.1"/>
    </source>
</evidence>
<keyword evidence="2" id="KW-0722">Serine protease inhibitor</keyword>
<evidence type="ECO:0000259" key="4">
    <source>
        <dbReference type="Pfam" id="PF00079"/>
    </source>
</evidence>
<dbReference type="Gene3D" id="3.30.497.10">
    <property type="entry name" value="Antithrombin, subunit I, domain 2"/>
    <property type="match status" value="1"/>
</dbReference>
<keyword evidence="3" id="KW-0732">Signal</keyword>
<keyword evidence="1" id="KW-0646">Protease inhibitor</keyword>
<dbReference type="InterPro" id="IPR036186">
    <property type="entry name" value="Serpin_sf"/>
</dbReference>
<evidence type="ECO:0000256" key="2">
    <source>
        <dbReference type="ARBA" id="ARBA00022900"/>
    </source>
</evidence>
<feature type="chain" id="PRO_5035592554" description="Serpin domain-containing protein" evidence="3">
    <location>
        <begin position="19"/>
        <end position="119"/>
    </location>
</feature>
<gene>
    <name evidence="5" type="ORF">ONB1V03_LOCUS10434</name>
</gene>
<feature type="domain" description="Serpin" evidence="4">
    <location>
        <begin position="31"/>
        <end position="117"/>
    </location>
</feature>
<feature type="signal peptide" evidence="3">
    <location>
        <begin position="1"/>
        <end position="18"/>
    </location>
</feature>
<name>A0A7R9M7D9_9ACAR</name>
<dbReference type="GO" id="GO:0004867">
    <property type="term" value="F:serine-type endopeptidase inhibitor activity"/>
    <property type="evidence" value="ECO:0007669"/>
    <property type="project" value="UniProtKB-KW"/>
</dbReference>
<evidence type="ECO:0000256" key="3">
    <source>
        <dbReference type="SAM" id="SignalP"/>
    </source>
</evidence>
<protein>
    <recommendedName>
        <fullName evidence="4">Serpin domain-containing protein</fullName>
    </recommendedName>
</protein>
<evidence type="ECO:0000313" key="6">
    <source>
        <dbReference type="Proteomes" id="UP000728032"/>
    </source>
</evidence>
<dbReference type="Pfam" id="PF00079">
    <property type="entry name" value="Serpin"/>
    <property type="match status" value="1"/>
</dbReference>
<dbReference type="EMBL" id="CAJPVJ010007091">
    <property type="protein sequence ID" value="CAG2170968.1"/>
    <property type="molecule type" value="Genomic_DNA"/>
</dbReference>
<evidence type="ECO:0000256" key="1">
    <source>
        <dbReference type="ARBA" id="ARBA00022690"/>
    </source>
</evidence>
<organism evidence="5">
    <name type="scientific">Oppiella nova</name>
    <dbReference type="NCBI Taxonomy" id="334625"/>
    <lineage>
        <taxon>Eukaryota</taxon>
        <taxon>Metazoa</taxon>
        <taxon>Ecdysozoa</taxon>
        <taxon>Arthropoda</taxon>
        <taxon>Chelicerata</taxon>
        <taxon>Arachnida</taxon>
        <taxon>Acari</taxon>
        <taxon>Acariformes</taxon>
        <taxon>Sarcoptiformes</taxon>
        <taxon>Oribatida</taxon>
        <taxon>Brachypylina</taxon>
        <taxon>Oppioidea</taxon>
        <taxon>Oppiidae</taxon>
        <taxon>Oppiella</taxon>
    </lineage>
</organism>
<dbReference type="SUPFAM" id="SSF56574">
    <property type="entry name" value="Serpins"/>
    <property type="match status" value="1"/>
</dbReference>
<keyword evidence="6" id="KW-1185">Reference proteome</keyword>
<dbReference type="EMBL" id="OC921916">
    <property type="protein sequence ID" value="CAD7653781.1"/>
    <property type="molecule type" value="Genomic_DNA"/>
</dbReference>
<dbReference type="Proteomes" id="UP000728032">
    <property type="component" value="Unassembled WGS sequence"/>
</dbReference>
<dbReference type="AlphaFoldDB" id="A0A7R9M7D9"/>
<accession>A0A7R9M7D9</accession>
<proteinExistence type="predicted"/>
<dbReference type="InterPro" id="IPR042178">
    <property type="entry name" value="Serpin_sf_1"/>
</dbReference>
<dbReference type="InterPro" id="IPR023796">
    <property type="entry name" value="Serpin_dom"/>
</dbReference>
<sequence length="119" mass="12652">MNFFCVAISAVIVVGVSCAPTPPAPPKAALNGDVGLQFLQTLSADDNHVFSPPALTSLLVCLLNGASGQTDKELRSLIGSDDKLSDLNQRMRTLFASLNQSRDLFPANELFVTSETTLD</sequence>
<reference evidence="5" key="1">
    <citation type="submission" date="2020-11" db="EMBL/GenBank/DDBJ databases">
        <authorList>
            <person name="Tran Van P."/>
        </authorList>
    </citation>
    <scope>NUCLEOTIDE SEQUENCE</scope>
</reference>
<feature type="non-terminal residue" evidence="5">
    <location>
        <position position="1"/>
    </location>
</feature>